<keyword evidence="1" id="KW-0812">Transmembrane</keyword>
<proteinExistence type="predicted"/>
<evidence type="ECO:0000256" key="1">
    <source>
        <dbReference type="SAM" id="Phobius"/>
    </source>
</evidence>
<protein>
    <submittedName>
        <fullName evidence="2">Uncharacterized protein</fullName>
    </submittedName>
</protein>
<comment type="caution">
    <text evidence="2">The sequence shown here is derived from an EMBL/GenBank/DDBJ whole genome shotgun (WGS) entry which is preliminary data.</text>
</comment>
<gene>
    <name evidence="2" type="ORF">VP01_680g3</name>
</gene>
<organism evidence="2 3">
    <name type="scientific">Puccinia sorghi</name>
    <dbReference type="NCBI Taxonomy" id="27349"/>
    <lineage>
        <taxon>Eukaryota</taxon>
        <taxon>Fungi</taxon>
        <taxon>Dikarya</taxon>
        <taxon>Basidiomycota</taxon>
        <taxon>Pucciniomycotina</taxon>
        <taxon>Pucciniomycetes</taxon>
        <taxon>Pucciniales</taxon>
        <taxon>Pucciniaceae</taxon>
        <taxon>Puccinia</taxon>
    </lineage>
</organism>
<dbReference type="Proteomes" id="UP000037035">
    <property type="component" value="Unassembled WGS sequence"/>
</dbReference>
<evidence type="ECO:0000313" key="3">
    <source>
        <dbReference type="Proteomes" id="UP000037035"/>
    </source>
</evidence>
<keyword evidence="1" id="KW-1133">Transmembrane helix</keyword>
<reference evidence="2 3" key="1">
    <citation type="submission" date="2015-08" db="EMBL/GenBank/DDBJ databases">
        <title>Next Generation Sequencing and Analysis of the Genome of Puccinia sorghi L Schw, the Causal Agent of Maize Common Rust.</title>
        <authorList>
            <person name="Rochi L."/>
            <person name="Burguener G."/>
            <person name="Darino M."/>
            <person name="Turjanski A."/>
            <person name="Kreff E."/>
            <person name="Dieguez M.J."/>
            <person name="Sacco F."/>
        </authorList>
    </citation>
    <scope>NUCLEOTIDE SEQUENCE [LARGE SCALE GENOMIC DNA]</scope>
    <source>
        <strain evidence="2 3">RO10H11247</strain>
    </source>
</reference>
<feature type="transmembrane region" description="Helical" evidence="1">
    <location>
        <begin position="229"/>
        <end position="252"/>
    </location>
</feature>
<keyword evidence="3" id="KW-1185">Reference proteome</keyword>
<evidence type="ECO:0000313" key="2">
    <source>
        <dbReference type="EMBL" id="KNZ46942.1"/>
    </source>
</evidence>
<accession>A0A0L6UFC1</accession>
<dbReference type="AlphaFoldDB" id="A0A0L6UFC1"/>
<sequence>MHSHCAYFTVTVPKHLHMQTCGVWMIAWLEHAAFQLQEVEQVFFASSTLFRSIVILLFPFSSLLFSSCLIFSFPFMVSLSCVVAAAHLLACSHTLNHQRPQSLIHQKIHIKFTPGMALQNGLASDPYLAEEFNCRVELAYKSSPEVQVMDFNKIFCLIDLCGQKHHLNCTHLFQPNQSSNHPENPPDDFDLMDMLIFPFNNTQPLDVIPSTPTFQLPGNQLGPRPINNCLMTVLTLQFLSCYYYLLLLMHYYCYYCFNTVTQTGSPESVLEGGIWLAKIQILPYIIKKGGSTHNTAPLVLRPTEFFSSGPEMHLGHFNFFSHNFNSLKPNGLIYLRFNFRKSCEKELWKKSKKNYMLNLTLQKQRGFNMQPNMCTPQDIAAQCIWVILIFSQTFNSNGLIYFSLNVINLPLCVIIFFFWNFSTLIHRILKKNIQKAKNLNCDPHLRTANWFRNPPGPVPQHPKKVGWVSNLQNNILLFRNYLRPPFAYLKLITQPTQTSATTSSGLLIQRGSAMVKGVTRS</sequence>
<dbReference type="EMBL" id="LAVV01012172">
    <property type="protein sequence ID" value="KNZ46942.1"/>
    <property type="molecule type" value="Genomic_DNA"/>
</dbReference>
<dbReference type="VEuPathDB" id="FungiDB:VP01_680g3"/>
<keyword evidence="1" id="KW-0472">Membrane</keyword>
<name>A0A0L6UFC1_9BASI</name>
<feature type="transmembrane region" description="Helical" evidence="1">
    <location>
        <begin position="42"/>
        <end position="65"/>
    </location>
</feature>
<feature type="transmembrane region" description="Helical" evidence="1">
    <location>
        <begin position="71"/>
        <end position="90"/>
    </location>
</feature>
<feature type="transmembrane region" description="Helical" evidence="1">
    <location>
        <begin position="399"/>
        <end position="421"/>
    </location>
</feature>